<evidence type="ECO:0008006" key="3">
    <source>
        <dbReference type="Google" id="ProtNLM"/>
    </source>
</evidence>
<gene>
    <name evidence="1" type="ORF">DSM107010_61990</name>
</gene>
<sequence>MLEQLRQRLSERTGFNSYGEIQQWLQQEYDVQAAYATVHGIVRYKLQSKLKVPRPASIEADPQLQDTFKKTA</sequence>
<accession>A0AB37UB48</accession>
<protein>
    <recommendedName>
        <fullName evidence="3">Winged helix-turn helix domain-containing protein</fullName>
    </recommendedName>
</protein>
<dbReference type="EMBL" id="RSCK01000105">
    <property type="protein sequence ID" value="RUT02932.1"/>
    <property type="molecule type" value="Genomic_DNA"/>
</dbReference>
<evidence type="ECO:0000313" key="2">
    <source>
        <dbReference type="Proteomes" id="UP000282574"/>
    </source>
</evidence>
<dbReference type="AlphaFoldDB" id="A0AB37UB48"/>
<comment type="caution">
    <text evidence="1">The sequence shown here is derived from an EMBL/GenBank/DDBJ whole genome shotgun (WGS) entry which is preliminary data.</text>
</comment>
<keyword evidence="2" id="KW-1185">Reference proteome</keyword>
<reference evidence="1 2" key="1">
    <citation type="journal article" date="2019" name="Genome Biol. Evol.">
        <title>Day and night: Metabolic profiles and evolutionary relationships of six axenic non-marine cyanobacteria.</title>
        <authorList>
            <person name="Will S.E."/>
            <person name="Henke P."/>
            <person name="Boedeker C."/>
            <person name="Huang S."/>
            <person name="Brinkmann H."/>
            <person name="Rohde M."/>
            <person name="Jarek M."/>
            <person name="Friedl T."/>
            <person name="Seufert S."/>
            <person name="Schumacher M."/>
            <person name="Overmann J."/>
            <person name="Neumann-Schaal M."/>
            <person name="Petersen J."/>
        </authorList>
    </citation>
    <scope>NUCLEOTIDE SEQUENCE [LARGE SCALE GENOMIC DNA]</scope>
    <source>
        <strain evidence="1 2">SAG 39.79</strain>
    </source>
</reference>
<name>A0AB37UB48_9CYAN</name>
<dbReference type="Proteomes" id="UP000282574">
    <property type="component" value="Unassembled WGS sequence"/>
</dbReference>
<organism evidence="1 2">
    <name type="scientific">Chroococcidiopsis cubana SAG 39.79</name>
    <dbReference type="NCBI Taxonomy" id="388085"/>
    <lineage>
        <taxon>Bacteria</taxon>
        <taxon>Bacillati</taxon>
        <taxon>Cyanobacteriota</taxon>
        <taxon>Cyanophyceae</taxon>
        <taxon>Chroococcidiopsidales</taxon>
        <taxon>Chroococcidiopsidaceae</taxon>
        <taxon>Chroococcidiopsis</taxon>
    </lineage>
</organism>
<evidence type="ECO:0000313" key="1">
    <source>
        <dbReference type="EMBL" id="RUT02932.1"/>
    </source>
</evidence>
<proteinExistence type="predicted"/>